<reference evidence="2 3" key="1">
    <citation type="submission" date="2009-11" db="EMBL/GenBank/DDBJ databases">
        <title>Annotation of Allomyces macrogynus ATCC 38327.</title>
        <authorList>
            <consortium name="The Broad Institute Genome Sequencing Platform"/>
            <person name="Russ C."/>
            <person name="Cuomo C."/>
            <person name="Burger G."/>
            <person name="Gray M.W."/>
            <person name="Holland P.W.H."/>
            <person name="King N."/>
            <person name="Lang F.B.F."/>
            <person name="Roger A.J."/>
            <person name="Ruiz-Trillo I."/>
            <person name="Young S.K."/>
            <person name="Zeng Q."/>
            <person name="Gargeya S."/>
            <person name="Fitzgerald M."/>
            <person name="Haas B."/>
            <person name="Abouelleil A."/>
            <person name="Alvarado L."/>
            <person name="Arachchi H.M."/>
            <person name="Berlin A."/>
            <person name="Chapman S.B."/>
            <person name="Gearin G."/>
            <person name="Goldberg J."/>
            <person name="Griggs A."/>
            <person name="Gujja S."/>
            <person name="Hansen M."/>
            <person name="Heiman D."/>
            <person name="Howarth C."/>
            <person name="Larimer J."/>
            <person name="Lui A."/>
            <person name="MacDonald P.J.P."/>
            <person name="McCowen C."/>
            <person name="Montmayeur A."/>
            <person name="Murphy C."/>
            <person name="Neiman D."/>
            <person name="Pearson M."/>
            <person name="Priest M."/>
            <person name="Roberts A."/>
            <person name="Saif S."/>
            <person name="Shea T."/>
            <person name="Sisk P."/>
            <person name="Stolte C."/>
            <person name="Sykes S."/>
            <person name="Wortman J."/>
            <person name="Nusbaum C."/>
            <person name="Birren B."/>
        </authorList>
    </citation>
    <scope>NUCLEOTIDE SEQUENCE [LARGE SCALE GENOMIC DNA]</scope>
    <source>
        <strain evidence="2 3">ATCC 38327</strain>
    </source>
</reference>
<dbReference type="EMBL" id="GG745349">
    <property type="protein sequence ID" value="KNE66294.1"/>
    <property type="molecule type" value="Genomic_DNA"/>
</dbReference>
<evidence type="ECO:0000256" key="1">
    <source>
        <dbReference type="SAM" id="MobiDB-lite"/>
    </source>
</evidence>
<reference evidence="3" key="2">
    <citation type="submission" date="2009-11" db="EMBL/GenBank/DDBJ databases">
        <title>The Genome Sequence of Allomyces macrogynus strain ATCC 38327.</title>
        <authorList>
            <consortium name="The Broad Institute Genome Sequencing Platform"/>
            <person name="Russ C."/>
            <person name="Cuomo C."/>
            <person name="Shea T."/>
            <person name="Young S.K."/>
            <person name="Zeng Q."/>
            <person name="Koehrsen M."/>
            <person name="Haas B."/>
            <person name="Borodovsky M."/>
            <person name="Guigo R."/>
            <person name="Alvarado L."/>
            <person name="Berlin A."/>
            <person name="Borenstein D."/>
            <person name="Chen Z."/>
            <person name="Engels R."/>
            <person name="Freedman E."/>
            <person name="Gellesch M."/>
            <person name="Goldberg J."/>
            <person name="Griggs A."/>
            <person name="Gujja S."/>
            <person name="Heiman D."/>
            <person name="Hepburn T."/>
            <person name="Howarth C."/>
            <person name="Jen D."/>
            <person name="Larson L."/>
            <person name="Lewis B."/>
            <person name="Mehta T."/>
            <person name="Park D."/>
            <person name="Pearson M."/>
            <person name="Roberts A."/>
            <person name="Saif S."/>
            <person name="Shenoy N."/>
            <person name="Sisk P."/>
            <person name="Stolte C."/>
            <person name="Sykes S."/>
            <person name="Walk T."/>
            <person name="White J."/>
            <person name="Yandava C."/>
            <person name="Burger G."/>
            <person name="Gray M.W."/>
            <person name="Holland P.W.H."/>
            <person name="King N."/>
            <person name="Lang F.B.F."/>
            <person name="Roger A.J."/>
            <person name="Ruiz-Trillo I."/>
            <person name="Lander E."/>
            <person name="Nusbaum C."/>
        </authorList>
    </citation>
    <scope>NUCLEOTIDE SEQUENCE [LARGE SCALE GENOMIC DNA]</scope>
    <source>
        <strain evidence="3">ATCC 38327</strain>
    </source>
</reference>
<protein>
    <submittedName>
        <fullName evidence="2">Uncharacterized protein</fullName>
    </submittedName>
</protein>
<sequence>MAAPNKPKRVLQPAANILNRALRDDIVTTRAAARIRREHDQLQQQQQQQAAEVPAGSGVVVPEAETGEEDGATAIAPSRDELGHVKPPLVVSRGRDELAAARPAPFLHAVKNGDIRAVSAVIKAADWARFIKLVTLSADEMGKLEWETVLLAAVEVDRFDLIGKVMDDFSMTAATHALADCNTNTRLLHVAAKHGCIKTMKLLIDRHGADIHSRDENGWSALAWAVCQERNGASVLLEILELTTLERARAFLSNVGKSLVDIALLRGCVANAHWLLLRGIQAVSQHGVQHLISHYVDLINYKYAEFSGSDVTRDPLAVDRANLSSSSLESFVELNGQPAPWLISPIQRGSSGSDVTRMLRSLMSSSSSVSSPTSNLPQNLSHVELVAAAVVAVEDDVADVARAGPEFGPLNFGDAPTEILAPSDEEESIDQGALDEHAQHGNGAVRCAVGVQRGDHVRPVAANVPRPAMVLDFGDVTTQIRGPSDDGDVAGPGCIRDTVLRDHHALAVTQEPAADNTVQARPVINNDPCPAIAPDFGDASTQILESSDDDDVAGPGCSRDAVPRDHHARAETEESAADDTVLLDHHAALQAPIAGDIVPRDHHDHTANEDPAGVDALCQSVLDMLGTLRGASTPMTNVLAECWEALTKIKYQQDTIARRAASSVLLRQFLNYFGPLAPRAAQAAQQVAEIGKKRATLSELGDIADVKLCGA</sequence>
<dbReference type="InterPro" id="IPR002110">
    <property type="entry name" value="Ankyrin_rpt"/>
</dbReference>
<accession>A0A0L0SVC2</accession>
<dbReference type="OrthoDB" id="341259at2759"/>
<gene>
    <name evidence="2" type="ORF">AMAG_10520</name>
</gene>
<name>A0A0L0SVC2_ALLM3</name>
<dbReference type="Proteomes" id="UP000054350">
    <property type="component" value="Unassembled WGS sequence"/>
</dbReference>
<evidence type="ECO:0000313" key="3">
    <source>
        <dbReference type="Proteomes" id="UP000054350"/>
    </source>
</evidence>
<dbReference type="Pfam" id="PF12796">
    <property type="entry name" value="Ank_2"/>
    <property type="match status" value="1"/>
</dbReference>
<organism evidence="2 3">
    <name type="scientific">Allomyces macrogynus (strain ATCC 38327)</name>
    <name type="common">Allomyces javanicus var. macrogynus</name>
    <dbReference type="NCBI Taxonomy" id="578462"/>
    <lineage>
        <taxon>Eukaryota</taxon>
        <taxon>Fungi</taxon>
        <taxon>Fungi incertae sedis</taxon>
        <taxon>Blastocladiomycota</taxon>
        <taxon>Blastocladiomycetes</taxon>
        <taxon>Blastocladiales</taxon>
        <taxon>Blastocladiaceae</taxon>
        <taxon>Allomyces</taxon>
    </lineage>
</organism>
<feature type="region of interest" description="Disordered" evidence="1">
    <location>
        <begin position="545"/>
        <end position="579"/>
    </location>
</feature>
<dbReference type="AlphaFoldDB" id="A0A0L0SVC2"/>
<dbReference type="Gene3D" id="1.25.40.20">
    <property type="entry name" value="Ankyrin repeat-containing domain"/>
    <property type="match status" value="1"/>
</dbReference>
<dbReference type="SUPFAM" id="SSF48403">
    <property type="entry name" value="Ankyrin repeat"/>
    <property type="match status" value="1"/>
</dbReference>
<keyword evidence="3" id="KW-1185">Reference proteome</keyword>
<evidence type="ECO:0000313" key="2">
    <source>
        <dbReference type="EMBL" id="KNE66294.1"/>
    </source>
</evidence>
<feature type="region of interest" description="Disordered" evidence="1">
    <location>
        <begin position="37"/>
        <end position="58"/>
    </location>
</feature>
<proteinExistence type="predicted"/>
<feature type="compositionally biased region" description="Basic and acidic residues" evidence="1">
    <location>
        <begin position="561"/>
        <end position="572"/>
    </location>
</feature>
<dbReference type="VEuPathDB" id="FungiDB:AMAG_10520"/>
<dbReference type="InterPro" id="IPR036770">
    <property type="entry name" value="Ankyrin_rpt-contain_sf"/>
</dbReference>